<dbReference type="EMBL" id="MIGC01001051">
    <property type="protein sequence ID" value="PHJ23631.1"/>
    <property type="molecule type" value="Genomic_DNA"/>
</dbReference>
<organism evidence="13 14">
    <name type="scientific">Cystoisospora suis</name>
    <dbReference type="NCBI Taxonomy" id="483139"/>
    <lineage>
        <taxon>Eukaryota</taxon>
        <taxon>Sar</taxon>
        <taxon>Alveolata</taxon>
        <taxon>Apicomplexa</taxon>
        <taxon>Conoidasida</taxon>
        <taxon>Coccidia</taxon>
        <taxon>Eucoccidiorida</taxon>
        <taxon>Eimeriorina</taxon>
        <taxon>Sarcocystidae</taxon>
        <taxon>Cystoisospora</taxon>
    </lineage>
</organism>
<dbReference type="PANTHER" id="PTHR12317:SF63">
    <property type="entry name" value="DIACYLGLYCEROL O-ACYLTRANSFERASE 2"/>
    <property type="match status" value="1"/>
</dbReference>
<comment type="subcellular location">
    <subcellularLocation>
        <location evidence="1 11">Endoplasmic reticulum membrane</location>
        <topology evidence="1 11">Multi-pass membrane protein</topology>
    </subcellularLocation>
</comment>
<accession>A0A2C6KHW3</accession>
<reference evidence="13 14" key="1">
    <citation type="journal article" date="2017" name="Int. J. Parasitol.">
        <title>The genome of the protozoan parasite Cystoisospora suis and a reverse vaccinology approach to identify vaccine candidates.</title>
        <authorList>
            <person name="Palmieri N."/>
            <person name="Shrestha A."/>
            <person name="Ruttkowski B."/>
            <person name="Beck T."/>
            <person name="Vogl C."/>
            <person name="Tomley F."/>
            <person name="Blake D.P."/>
            <person name="Joachim A."/>
        </authorList>
    </citation>
    <scope>NUCLEOTIDE SEQUENCE [LARGE SCALE GENOMIC DNA]</scope>
    <source>
        <strain evidence="13 14">Wien I</strain>
    </source>
</reference>
<keyword evidence="6 11" id="KW-0256">Endoplasmic reticulum</keyword>
<keyword evidence="3" id="KW-0444">Lipid biosynthesis</keyword>
<dbReference type="RefSeq" id="XP_067925306.1">
    <property type="nucleotide sequence ID" value="XM_068062721.1"/>
</dbReference>
<feature type="region of interest" description="Disordered" evidence="12">
    <location>
        <begin position="1"/>
        <end position="29"/>
    </location>
</feature>
<evidence type="ECO:0000313" key="14">
    <source>
        <dbReference type="Proteomes" id="UP000221165"/>
    </source>
</evidence>
<protein>
    <recommendedName>
        <fullName evidence="11">Acyltransferase</fullName>
        <ecNumber evidence="11">2.3.1.-</ecNumber>
    </recommendedName>
</protein>
<feature type="transmembrane region" description="Helical" evidence="11">
    <location>
        <begin position="206"/>
        <end position="224"/>
    </location>
</feature>
<evidence type="ECO:0000256" key="3">
    <source>
        <dbReference type="ARBA" id="ARBA00022516"/>
    </source>
</evidence>
<dbReference type="GO" id="GO:0005789">
    <property type="term" value="C:endoplasmic reticulum membrane"/>
    <property type="evidence" value="ECO:0007669"/>
    <property type="project" value="UniProtKB-SubCell"/>
</dbReference>
<dbReference type="Pfam" id="PF03982">
    <property type="entry name" value="DAGAT"/>
    <property type="match status" value="1"/>
</dbReference>
<evidence type="ECO:0000256" key="11">
    <source>
        <dbReference type="RuleBase" id="RU367023"/>
    </source>
</evidence>
<keyword evidence="4 11" id="KW-0808">Transferase</keyword>
<dbReference type="GO" id="GO:0019432">
    <property type="term" value="P:triglyceride biosynthetic process"/>
    <property type="evidence" value="ECO:0007669"/>
    <property type="project" value="TreeGrafter"/>
</dbReference>
<evidence type="ECO:0000256" key="8">
    <source>
        <dbReference type="ARBA" id="ARBA00023098"/>
    </source>
</evidence>
<evidence type="ECO:0000256" key="1">
    <source>
        <dbReference type="ARBA" id="ARBA00004477"/>
    </source>
</evidence>
<sequence>MPKMSMDSRVQSSDTRSPSTGGPPCPNRDFLIPPAVLQKLGNLKHVRRPGTVPPRGEIPGSVHVLPLHRLSLLPNLRVLDAQCLNFIRSRVMPSNSKIPVVPASLSMVPASPPLSPSELLRKLAENRLPAVPPADPFPPAQPLGSSDVRPTQWRSYSALFPSPIESCAERFKACLVHFILNAWFLYVPPVLYTLYRRHCTTKRRRLLFIACLLFMLLWPTRRYLPSRRWRIWRLLHRYHRATVIVEDAKSLPPTQPTLFTALPHAIVPVAQAVLPTGEFGTLLGHFRIAVASVLKFVPVYGHMTRLVGSRDATGASCSAAPSAQLKKTLETDRESIVLSPGGIGEMYAVDGREEKLLLKDRQGMLRLALQTGADVVPIYCFGNSQTFKLVKGSTALQPLAR</sequence>
<comment type="caution">
    <text evidence="13">The sequence shown here is derived from an EMBL/GenBank/DDBJ whole genome shotgun (WGS) entry which is preliminary data.</text>
</comment>
<feature type="transmembrane region" description="Helical" evidence="11">
    <location>
        <begin position="175"/>
        <end position="194"/>
    </location>
</feature>
<keyword evidence="5 11" id="KW-0812">Transmembrane</keyword>
<evidence type="ECO:0000256" key="6">
    <source>
        <dbReference type="ARBA" id="ARBA00022824"/>
    </source>
</evidence>
<keyword evidence="7 11" id="KW-1133">Transmembrane helix</keyword>
<evidence type="ECO:0000256" key="5">
    <source>
        <dbReference type="ARBA" id="ARBA00022692"/>
    </source>
</evidence>
<evidence type="ECO:0000256" key="7">
    <source>
        <dbReference type="ARBA" id="ARBA00022989"/>
    </source>
</evidence>
<gene>
    <name evidence="13" type="ORF">CSUI_002521</name>
</gene>
<evidence type="ECO:0000313" key="13">
    <source>
        <dbReference type="EMBL" id="PHJ23631.1"/>
    </source>
</evidence>
<keyword evidence="8" id="KW-0443">Lipid metabolism</keyword>
<evidence type="ECO:0000256" key="4">
    <source>
        <dbReference type="ARBA" id="ARBA00022679"/>
    </source>
</evidence>
<dbReference type="AlphaFoldDB" id="A0A2C6KHW3"/>
<evidence type="ECO:0000256" key="12">
    <source>
        <dbReference type="SAM" id="MobiDB-lite"/>
    </source>
</evidence>
<evidence type="ECO:0000256" key="9">
    <source>
        <dbReference type="ARBA" id="ARBA00023136"/>
    </source>
</evidence>
<dbReference type="PANTHER" id="PTHR12317">
    <property type="entry name" value="DIACYLGLYCEROL O-ACYLTRANSFERASE"/>
    <property type="match status" value="1"/>
</dbReference>
<name>A0A2C6KHW3_9APIC</name>
<comment type="similarity">
    <text evidence="2 11">Belongs to the diacylglycerol acyltransferase family.</text>
</comment>
<feature type="compositionally biased region" description="Polar residues" evidence="12">
    <location>
        <begin position="8"/>
        <end position="20"/>
    </location>
</feature>
<dbReference type="Proteomes" id="UP000221165">
    <property type="component" value="Unassembled WGS sequence"/>
</dbReference>
<dbReference type="InterPro" id="IPR007130">
    <property type="entry name" value="DAGAT"/>
</dbReference>
<dbReference type="GeneID" id="94425932"/>
<evidence type="ECO:0000256" key="10">
    <source>
        <dbReference type="ARBA" id="ARBA00023315"/>
    </source>
</evidence>
<keyword evidence="14" id="KW-1185">Reference proteome</keyword>
<dbReference type="EC" id="2.3.1.-" evidence="11"/>
<proteinExistence type="inferred from homology"/>
<dbReference type="OrthoDB" id="10263961at2759"/>
<keyword evidence="9 11" id="KW-0472">Membrane</keyword>
<keyword evidence="10 13" id="KW-0012">Acyltransferase</keyword>
<evidence type="ECO:0000256" key="2">
    <source>
        <dbReference type="ARBA" id="ARBA00005420"/>
    </source>
</evidence>
<dbReference type="VEuPathDB" id="ToxoDB:CSUI_002521"/>
<dbReference type="GO" id="GO:0004144">
    <property type="term" value="F:diacylglycerol O-acyltransferase activity"/>
    <property type="evidence" value="ECO:0007669"/>
    <property type="project" value="TreeGrafter"/>
</dbReference>